<gene>
    <name evidence="20" type="primary">LOC112218213</name>
</gene>
<sequence>MKNLCDTKYPSCNNARQSPINIEEELTQVKVQFQKLKFEGWEEAMSDGTTIKNDGKTVAVNPEGDFYVSGGGLRGRFKVGRITFHWGRCNASSEGSEHSLNGVKYPLEMQIYCYEAHRFESLDYAIKDGGRITALSVLFEVGTSIEDNDNYIAIIDGINSVSRFGMVGPFSLRGLLPNSTEKYFIYNGSLTTPPCTETVEWIVFKNTVAISDTQLEMFCEVMTMQQAGYVMLMDYLQNNYREQQQQFMGQAFSSYTGTEEVLTPICSSEPENVQADPHNLTSLLVMWERPRAVYDAGIEKYSVTYKLAQGEDPPAFEYLTDGDQDVGAILQDLMANTSYVVQVLAVCTNGLYGRVSEQLTVDMPIDDPGKSDRDRQYSSLSWVVDGGGGFTVASNGVESLCSCSLDGTSSSSWLHASPHLPLPTSDWGAASLALYSSGSDLDHLIHSSLAGSTNPSVGQPLFSSSSSSPVPHPPLSGSHGDLHVSVTATPPRSKDRWVSALRTSAPSSSSSRTASPVTPTLTPDLQTVDSNASGSTLSGEAQEELDEEWDRIQSSASASASGEGMLPYIPTASPPFTSEVAASPDSDNDERSSAFYFESESGSAVATETAGSTATVSAITAAVPWPLGGEEQSGSGQGESPYDNEMSSDFSIPERTERDSEEEEPIAGKTNIHKGATSPPHSSSIVPSLSIFTPLTEASNSSHESRVGLARDKERRAVVPLAVVSTLTFVGLIILVGILIYWRKCFQTAHFYIEDNTSPRVISVPPTPLLTATDEHEAFAVKQFVKHVTELHHTNAFSREFEEVQVCTVDLGITADGSNHPDNKNKNRYINILAYDHSRVRLSTQADKDGKSGDYINANYVDGFNKSRAYIAAQGPLKSSTEDFWRMVWEQNVGVIIMITNLVEKGRRKCDQYWPLESQDEYGGFLVTVKSSKVLAHYTERTFTLRNTKVQKGSLKGRINERTVTQYHYTQWPDMGVPEYTLPVLTFVQKSSKARTDDMGPVVVHCSAGVGRTGTYIVLDSMLKQIKEEGTVNIMGFLKHIRTQRNHLVQTEEQYVFIHDALVEAILGKETEVSSSLIHSYVNDLLTPGSSGRTQLEKQFKLVSQSNDKQCDYSAALKECNREKNRNSSLIPGEFQTGLFILLQRQMNGYRQSTEFIVTQNPLAGTVTDFWRMIWDHNAQVIVTLPGTPGEEPYVYWPRKEQTISCEAFTVTLRSENHVCLANEEMLVVQDYVLEATQDDYVLEVRHYRAPRWPNPDSPISSTFELLSLVREESSSKEGPMVVHDEVGGVTAGTFCALSTLVCQLELESSVDVYQVAKMINLMRPGTFNDVEQYQFLYKAMLSLVGTQEDERTLQSSDNNGTVPGGPVSTAESLESLV</sequence>
<evidence type="ECO:0000256" key="2">
    <source>
        <dbReference type="ARBA" id="ARBA00006246"/>
    </source>
</evidence>
<dbReference type="FunFam" id="3.90.190.10:FF:000016">
    <property type="entry name" value="receptor-type tyrosine-protein phosphatase gamma isoform X1"/>
    <property type="match status" value="1"/>
</dbReference>
<reference evidence="20" key="1">
    <citation type="submission" date="2025-08" db="UniProtKB">
        <authorList>
            <consortium name="Ensembl"/>
        </authorList>
    </citation>
    <scope>IDENTIFICATION</scope>
</reference>
<dbReference type="InterPro" id="IPR036398">
    <property type="entry name" value="CA_dom_sf"/>
</dbReference>
<keyword evidence="9 15" id="KW-1133">Transmembrane helix</keyword>
<keyword evidence="6" id="KW-0677">Repeat</keyword>
<feature type="compositionally biased region" description="Low complexity" evidence="14">
    <location>
        <begin position="498"/>
        <end position="520"/>
    </location>
</feature>
<feature type="compositionally biased region" description="Low complexity" evidence="14">
    <location>
        <begin position="455"/>
        <end position="479"/>
    </location>
</feature>
<dbReference type="Proteomes" id="UP000694402">
    <property type="component" value="Unassembled WGS sequence"/>
</dbReference>
<evidence type="ECO:0000256" key="8">
    <source>
        <dbReference type="ARBA" id="ARBA00022912"/>
    </source>
</evidence>
<feature type="domain" description="Tyrosine-protein phosphatase" evidence="16">
    <location>
        <begin position="1096"/>
        <end position="1344"/>
    </location>
</feature>
<dbReference type="Pfam" id="PF00041">
    <property type="entry name" value="fn3"/>
    <property type="match status" value="1"/>
</dbReference>
<feature type="domain" description="Tyrosine specific protein phosphatases" evidence="17">
    <location>
        <begin position="1264"/>
        <end position="1335"/>
    </location>
</feature>
<dbReference type="EC" id="3.1.3.48" evidence="3"/>
<dbReference type="PRINTS" id="PR00700">
    <property type="entry name" value="PRTYPHPHTASE"/>
</dbReference>
<feature type="compositionally biased region" description="Low complexity" evidence="14">
    <location>
        <begin position="626"/>
        <end position="640"/>
    </location>
</feature>
<dbReference type="InterPro" id="IPR036116">
    <property type="entry name" value="FN3_sf"/>
</dbReference>
<dbReference type="Gene3D" id="2.60.40.10">
    <property type="entry name" value="Immunoglobulins"/>
    <property type="match status" value="1"/>
</dbReference>
<organism evidence="20 21">
    <name type="scientific">Oncorhynchus tshawytscha</name>
    <name type="common">Chinook salmon</name>
    <name type="synonym">Salmo tshawytscha</name>
    <dbReference type="NCBI Taxonomy" id="74940"/>
    <lineage>
        <taxon>Eukaryota</taxon>
        <taxon>Metazoa</taxon>
        <taxon>Chordata</taxon>
        <taxon>Craniata</taxon>
        <taxon>Vertebrata</taxon>
        <taxon>Euteleostomi</taxon>
        <taxon>Actinopterygii</taxon>
        <taxon>Neopterygii</taxon>
        <taxon>Teleostei</taxon>
        <taxon>Protacanthopterygii</taxon>
        <taxon>Salmoniformes</taxon>
        <taxon>Salmonidae</taxon>
        <taxon>Salmoninae</taxon>
        <taxon>Oncorhynchus</taxon>
    </lineage>
</organism>
<feature type="domain" description="Fibronectin type-III" evidence="18">
    <location>
        <begin position="269"/>
        <end position="366"/>
    </location>
</feature>
<evidence type="ECO:0000256" key="1">
    <source>
        <dbReference type="ARBA" id="ARBA00004479"/>
    </source>
</evidence>
<dbReference type="GO" id="GO:0004725">
    <property type="term" value="F:protein tyrosine phosphatase activity"/>
    <property type="evidence" value="ECO:0007669"/>
    <property type="project" value="UniProtKB-EC"/>
</dbReference>
<keyword evidence="7" id="KW-0378">Hydrolase</keyword>
<dbReference type="PROSITE" id="PS50056">
    <property type="entry name" value="TYR_PHOSPHATASE_2"/>
    <property type="match status" value="2"/>
</dbReference>
<dbReference type="InterPro" id="IPR003961">
    <property type="entry name" value="FN3_dom"/>
</dbReference>
<dbReference type="GeneTree" id="ENSGT00940000155529"/>
<evidence type="ECO:0000256" key="11">
    <source>
        <dbReference type="ARBA" id="ARBA00023157"/>
    </source>
</evidence>
<evidence type="ECO:0000313" key="21">
    <source>
        <dbReference type="Proteomes" id="UP000694402"/>
    </source>
</evidence>
<dbReference type="Gene3D" id="3.90.190.10">
    <property type="entry name" value="Protein tyrosine phosphatase superfamily"/>
    <property type="match status" value="2"/>
</dbReference>
<evidence type="ECO:0000313" key="20">
    <source>
        <dbReference type="Ensembl" id="ENSOTSP00005091132.1"/>
    </source>
</evidence>
<dbReference type="InterPro" id="IPR029021">
    <property type="entry name" value="Prot-tyrosine_phosphatase-like"/>
</dbReference>
<evidence type="ECO:0000256" key="15">
    <source>
        <dbReference type="SAM" id="Phobius"/>
    </source>
</evidence>
<evidence type="ECO:0000256" key="4">
    <source>
        <dbReference type="ARBA" id="ARBA00022692"/>
    </source>
</evidence>
<dbReference type="InterPro" id="IPR050348">
    <property type="entry name" value="Protein-Tyr_Phosphatase"/>
</dbReference>
<feature type="region of interest" description="Disordered" evidence="14">
    <location>
        <begin position="626"/>
        <end position="684"/>
    </location>
</feature>
<evidence type="ECO:0000256" key="10">
    <source>
        <dbReference type="ARBA" id="ARBA00023136"/>
    </source>
</evidence>
<evidence type="ECO:0000259" key="16">
    <source>
        <dbReference type="PROSITE" id="PS50055"/>
    </source>
</evidence>
<dbReference type="SUPFAM" id="SSF49265">
    <property type="entry name" value="Fibronectin type III"/>
    <property type="match status" value="1"/>
</dbReference>
<dbReference type="Pfam" id="PF00102">
    <property type="entry name" value="Y_phosphatase"/>
    <property type="match status" value="2"/>
</dbReference>
<dbReference type="PANTHER" id="PTHR19134">
    <property type="entry name" value="RECEPTOR-TYPE TYROSINE-PROTEIN PHOSPHATASE"/>
    <property type="match status" value="1"/>
</dbReference>
<evidence type="ECO:0000259" key="17">
    <source>
        <dbReference type="PROSITE" id="PS50056"/>
    </source>
</evidence>
<feature type="region of interest" description="Disordered" evidence="14">
    <location>
        <begin position="1350"/>
        <end position="1378"/>
    </location>
</feature>
<keyword evidence="5" id="KW-0732">Signal</keyword>
<dbReference type="SMART" id="SM00404">
    <property type="entry name" value="PTPc_motif"/>
    <property type="match status" value="2"/>
</dbReference>
<dbReference type="SMART" id="SM01057">
    <property type="entry name" value="Carb_anhydrase"/>
    <property type="match status" value="1"/>
</dbReference>
<feature type="domain" description="Alpha-carbonic anhydrase" evidence="19">
    <location>
        <begin position="1"/>
        <end position="256"/>
    </location>
</feature>
<dbReference type="InterPro" id="IPR013783">
    <property type="entry name" value="Ig-like_fold"/>
</dbReference>
<keyword evidence="11" id="KW-1015">Disulfide bond</keyword>
<dbReference type="InterPro" id="IPR041887">
    <property type="entry name" value="Alpha_CARP_receptor-type"/>
</dbReference>
<dbReference type="FunFam" id="2.60.40.10:FF:000313">
    <property type="entry name" value="Receptor-type tyrosine-protein phosphatase zeta"/>
    <property type="match status" value="1"/>
</dbReference>
<dbReference type="PROSITE" id="PS50055">
    <property type="entry name" value="TYR_PHOSPHATASE_PTP"/>
    <property type="match status" value="2"/>
</dbReference>
<evidence type="ECO:0000256" key="12">
    <source>
        <dbReference type="ARBA" id="ARBA00023180"/>
    </source>
</evidence>
<dbReference type="InterPro" id="IPR003595">
    <property type="entry name" value="Tyr_Pase_cat"/>
</dbReference>
<dbReference type="CDD" id="cd03122">
    <property type="entry name" value="alpha_CARP_receptor_like"/>
    <property type="match status" value="1"/>
</dbReference>
<keyword evidence="21" id="KW-1185">Reference proteome</keyword>
<dbReference type="GO" id="GO:0005886">
    <property type="term" value="C:plasma membrane"/>
    <property type="evidence" value="ECO:0007669"/>
    <property type="project" value="UniProtKB-ARBA"/>
</dbReference>
<comment type="catalytic activity">
    <reaction evidence="13">
        <text>O-phospho-L-tyrosyl-[protein] + H2O = L-tyrosyl-[protein] + phosphate</text>
        <dbReference type="Rhea" id="RHEA:10684"/>
        <dbReference type="Rhea" id="RHEA-COMP:10136"/>
        <dbReference type="Rhea" id="RHEA-COMP:20101"/>
        <dbReference type="ChEBI" id="CHEBI:15377"/>
        <dbReference type="ChEBI" id="CHEBI:43474"/>
        <dbReference type="ChEBI" id="CHEBI:46858"/>
        <dbReference type="ChEBI" id="CHEBI:61978"/>
        <dbReference type="EC" id="3.1.3.48"/>
    </reaction>
</comment>
<evidence type="ECO:0000256" key="3">
    <source>
        <dbReference type="ARBA" id="ARBA00013064"/>
    </source>
</evidence>
<dbReference type="Gene3D" id="3.10.200.10">
    <property type="entry name" value="Alpha carbonic anhydrase"/>
    <property type="match status" value="1"/>
</dbReference>
<evidence type="ECO:0000256" key="6">
    <source>
        <dbReference type="ARBA" id="ARBA00022737"/>
    </source>
</evidence>
<keyword evidence="12" id="KW-0325">Glycoprotein</keyword>
<dbReference type="PROSITE" id="PS50853">
    <property type="entry name" value="FN3"/>
    <property type="match status" value="1"/>
</dbReference>
<keyword evidence="8" id="KW-0904">Protein phosphatase</keyword>
<dbReference type="SUPFAM" id="SSF51069">
    <property type="entry name" value="Carbonic anhydrase"/>
    <property type="match status" value="1"/>
</dbReference>
<name>A0A8C8JF26_ONCTS</name>
<dbReference type="SMART" id="SM00060">
    <property type="entry name" value="FN3"/>
    <property type="match status" value="1"/>
</dbReference>
<dbReference type="FunFam" id="3.90.190.10:FF:000013">
    <property type="entry name" value="receptor-type tyrosine-protein phosphatase zeta isoform X1"/>
    <property type="match status" value="1"/>
</dbReference>
<dbReference type="PROSITE" id="PS00383">
    <property type="entry name" value="TYR_PHOSPHATASE_1"/>
    <property type="match status" value="1"/>
</dbReference>
<evidence type="ECO:0000256" key="13">
    <source>
        <dbReference type="ARBA" id="ARBA00051722"/>
    </source>
</evidence>
<evidence type="ECO:0000256" key="14">
    <source>
        <dbReference type="SAM" id="MobiDB-lite"/>
    </source>
</evidence>
<proteinExistence type="inferred from homology"/>
<keyword evidence="4 15" id="KW-0812">Transmembrane</keyword>
<dbReference type="InterPro" id="IPR000242">
    <property type="entry name" value="PTP_cat"/>
</dbReference>
<reference evidence="20" key="2">
    <citation type="submission" date="2025-09" db="UniProtKB">
        <authorList>
            <consortium name="Ensembl"/>
        </authorList>
    </citation>
    <scope>IDENTIFICATION</scope>
</reference>
<accession>A0A8C8JF26</accession>
<keyword evidence="10 15" id="KW-0472">Membrane</keyword>
<dbReference type="InterPro" id="IPR000387">
    <property type="entry name" value="Tyr_Pase_dom"/>
</dbReference>
<protein>
    <recommendedName>
        <fullName evidence="3">protein-tyrosine-phosphatase</fullName>
        <ecNumber evidence="3">3.1.3.48</ecNumber>
    </recommendedName>
</protein>
<evidence type="ECO:0000256" key="7">
    <source>
        <dbReference type="ARBA" id="ARBA00022801"/>
    </source>
</evidence>
<dbReference type="Ensembl" id="ENSOTST00005098900.2">
    <property type="protein sequence ID" value="ENSOTSP00005091132.1"/>
    <property type="gene ID" value="ENSOTSG00005041692.2"/>
</dbReference>
<dbReference type="PROSITE" id="PS51144">
    <property type="entry name" value="ALPHA_CA_2"/>
    <property type="match status" value="1"/>
</dbReference>
<evidence type="ECO:0000256" key="5">
    <source>
        <dbReference type="ARBA" id="ARBA00022729"/>
    </source>
</evidence>
<comment type="similarity">
    <text evidence="2">Belongs to the protein-tyrosine phosphatase family. Receptor class 5 subfamily.</text>
</comment>
<dbReference type="SUPFAM" id="SSF52799">
    <property type="entry name" value="(Phosphotyrosine protein) phosphatases II"/>
    <property type="match status" value="2"/>
</dbReference>
<dbReference type="Pfam" id="PF00194">
    <property type="entry name" value="Carb_anhydrase"/>
    <property type="match status" value="1"/>
</dbReference>
<comment type="subcellular location">
    <subcellularLocation>
        <location evidence="1">Membrane</location>
        <topology evidence="1">Single-pass type I membrane protein</topology>
    </subcellularLocation>
</comment>
<feature type="region of interest" description="Disordered" evidence="14">
    <location>
        <begin position="455"/>
        <end position="592"/>
    </location>
</feature>
<evidence type="ECO:0000256" key="9">
    <source>
        <dbReference type="ARBA" id="ARBA00022989"/>
    </source>
</evidence>
<dbReference type="SMART" id="SM00194">
    <property type="entry name" value="PTPc"/>
    <property type="match status" value="2"/>
</dbReference>
<feature type="transmembrane region" description="Helical" evidence="15">
    <location>
        <begin position="718"/>
        <end position="742"/>
    </location>
</feature>
<dbReference type="CDD" id="cd00063">
    <property type="entry name" value="FN3"/>
    <property type="match status" value="1"/>
</dbReference>
<feature type="domain" description="Tyrosine-protein phosphatase" evidence="16">
    <location>
        <begin position="797"/>
        <end position="1065"/>
    </location>
</feature>
<evidence type="ECO:0000259" key="18">
    <source>
        <dbReference type="PROSITE" id="PS50853"/>
    </source>
</evidence>
<feature type="domain" description="Tyrosine specific protein phosphatases" evidence="17">
    <location>
        <begin position="982"/>
        <end position="1056"/>
    </location>
</feature>
<evidence type="ECO:0000259" key="19">
    <source>
        <dbReference type="PROSITE" id="PS51144"/>
    </source>
</evidence>
<dbReference type="PANTHER" id="PTHR19134:SF461">
    <property type="entry name" value="RECEPTOR-TYPE TYROSINE-PROTEIN PHOSPHATASE ZETA"/>
    <property type="match status" value="1"/>
</dbReference>
<feature type="compositionally biased region" description="Polar residues" evidence="14">
    <location>
        <begin position="521"/>
        <end position="539"/>
    </location>
</feature>
<dbReference type="InterPro" id="IPR001148">
    <property type="entry name" value="CA_dom"/>
</dbReference>
<dbReference type="InterPro" id="IPR016130">
    <property type="entry name" value="Tyr_Pase_AS"/>
</dbReference>